<dbReference type="InterPro" id="IPR000719">
    <property type="entry name" value="Prot_kinase_dom"/>
</dbReference>
<dbReference type="SUPFAM" id="SSF56112">
    <property type="entry name" value="Protein kinase-like (PK-like)"/>
    <property type="match status" value="1"/>
</dbReference>
<sequence>MVLSKIRHKHLVSLIGYCDERYEMIIVYEYMEKGTLRDNLYNTNLPSYLTWKQMLEICIDATRGLHYLHKGMVGRIIHLDVKSINILLDENLVVKLADFGLLKTEKSDVYSFRVLEVLCARPVVDLSCPRGQVNLDEWGLLCKDKGILEKIIDPSIKDLIDENSLRVFSEIMEKCLLEDGCDRPTMCDVL</sequence>
<comment type="caution">
    <text evidence="2">The sequence shown here is derived from an EMBL/GenBank/DDBJ whole genome shotgun (WGS) entry which is preliminary data.</text>
</comment>
<dbReference type="Pfam" id="PF07714">
    <property type="entry name" value="PK_Tyr_Ser-Thr"/>
    <property type="match status" value="1"/>
</dbReference>
<evidence type="ECO:0000259" key="1">
    <source>
        <dbReference type="PROSITE" id="PS50011"/>
    </source>
</evidence>
<dbReference type="PANTHER" id="PTHR27003">
    <property type="entry name" value="OS07G0166700 PROTEIN"/>
    <property type="match status" value="1"/>
</dbReference>
<dbReference type="GO" id="GO:0009506">
    <property type="term" value="C:plasmodesma"/>
    <property type="evidence" value="ECO:0007669"/>
    <property type="project" value="TreeGrafter"/>
</dbReference>
<dbReference type="PANTHER" id="PTHR27003:SF398">
    <property type="entry name" value="PROTEIN KINASE DOMAIN-CONTAINING PROTEIN"/>
    <property type="match status" value="1"/>
</dbReference>
<dbReference type="Gene3D" id="1.10.510.10">
    <property type="entry name" value="Transferase(Phosphotransferase) domain 1"/>
    <property type="match status" value="2"/>
</dbReference>
<dbReference type="SMART" id="SM00220">
    <property type="entry name" value="S_TKc"/>
    <property type="match status" value="1"/>
</dbReference>
<dbReference type="InterPro" id="IPR011009">
    <property type="entry name" value="Kinase-like_dom_sf"/>
</dbReference>
<name>A0A9D5ASR3_PEA</name>
<dbReference type="EMBL" id="JAMSHJ010000004">
    <property type="protein sequence ID" value="KAI5417981.1"/>
    <property type="molecule type" value="Genomic_DNA"/>
</dbReference>
<keyword evidence="3" id="KW-1185">Reference proteome</keyword>
<feature type="domain" description="Protein kinase" evidence="1">
    <location>
        <begin position="1"/>
        <end position="190"/>
    </location>
</feature>
<gene>
    <name evidence="2" type="ORF">KIW84_042566</name>
</gene>
<dbReference type="PROSITE" id="PS50011">
    <property type="entry name" value="PROTEIN_KINASE_DOM"/>
    <property type="match status" value="1"/>
</dbReference>
<evidence type="ECO:0000313" key="3">
    <source>
        <dbReference type="Proteomes" id="UP001058974"/>
    </source>
</evidence>
<protein>
    <recommendedName>
        <fullName evidence="1">Protein kinase domain-containing protein</fullName>
    </recommendedName>
</protein>
<dbReference type="GO" id="GO:0004714">
    <property type="term" value="F:transmembrane receptor protein tyrosine kinase activity"/>
    <property type="evidence" value="ECO:0007669"/>
    <property type="project" value="InterPro"/>
</dbReference>
<dbReference type="Gramene" id="Psat04G0256600-T1">
    <property type="protein sequence ID" value="KAI5417981.1"/>
    <property type="gene ID" value="KIW84_042566"/>
</dbReference>
<organism evidence="2 3">
    <name type="scientific">Pisum sativum</name>
    <name type="common">Garden pea</name>
    <name type="synonym">Lathyrus oleraceus</name>
    <dbReference type="NCBI Taxonomy" id="3888"/>
    <lineage>
        <taxon>Eukaryota</taxon>
        <taxon>Viridiplantae</taxon>
        <taxon>Streptophyta</taxon>
        <taxon>Embryophyta</taxon>
        <taxon>Tracheophyta</taxon>
        <taxon>Spermatophyta</taxon>
        <taxon>Magnoliopsida</taxon>
        <taxon>eudicotyledons</taxon>
        <taxon>Gunneridae</taxon>
        <taxon>Pentapetalae</taxon>
        <taxon>rosids</taxon>
        <taxon>fabids</taxon>
        <taxon>Fabales</taxon>
        <taxon>Fabaceae</taxon>
        <taxon>Papilionoideae</taxon>
        <taxon>50 kb inversion clade</taxon>
        <taxon>NPAAA clade</taxon>
        <taxon>Hologalegina</taxon>
        <taxon>IRL clade</taxon>
        <taxon>Fabeae</taxon>
        <taxon>Lathyrus</taxon>
    </lineage>
</organism>
<reference evidence="2 3" key="1">
    <citation type="journal article" date="2022" name="Nat. Genet.">
        <title>Improved pea reference genome and pan-genome highlight genomic features and evolutionary characteristics.</title>
        <authorList>
            <person name="Yang T."/>
            <person name="Liu R."/>
            <person name="Luo Y."/>
            <person name="Hu S."/>
            <person name="Wang D."/>
            <person name="Wang C."/>
            <person name="Pandey M.K."/>
            <person name="Ge S."/>
            <person name="Xu Q."/>
            <person name="Li N."/>
            <person name="Li G."/>
            <person name="Huang Y."/>
            <person name="Saxena R.K."/>
            <person name="Ji Y."/>
            <person name="Li M."/>
            <person name="Yan X."/>
            <person name="He Y."/>
            <person name="Liu Y."/>
            <person name="Wang X."/>
            <person name="Xiang C."/>
            <person name="Varshney R.K."/>
            <person name="Ding H."/>
            <person name="Gao S."/>
            <person name="Zong X."/>
        </authorList>
    </citation>
    <scope>NUCLEOTIDE SEQUENCE [LARGE SCALE GENOMIC DNA]</scope>
    <source>
        <strain evidence="2 3">cv. Zhongwan 6</strain>
    </source>
</reference>
<dbReference type="GO" id="GO:0005524">
    <property type="term" value="F:ATP binding"/>
    <property type="evidence" value="ECO:0007669"/>
    <property type="project" value="InterPro"/>
</dbReference>
<accession>A0A9D5ASR3</accession>
<dbReference type="InterPro" id="IPR001245">
    <property type="entry name" value="Ser-Thr/Tyr_kinase_cat_dom"/>
</dbReference>
<evidence type="ECO:0000313" key="2">
    <source>
        <dbReference type="EMBL" id="KAI5417981.1"/>
    </source>
</evidence>
<proteinExistence type="predicted"/>
<dbReference type="InterPro" id="IPR045272">
    <property type="entry name" value="ANXUR1/2-like"/>
</dbReference>
<dbReference type="Proteomes" id="UP001058974">
    <property type="component" value="Chromosome 4"/>
</dbReference>
<dbReference type="InterPro" id="IPR008271">
    <property type="entry name" value="Ser/Thr_kinase_AS"/>
</dbReference>
<dbReference type="AlphaFoldDB" id="A0A9D5ASR3"/>
<dbReference type="GO" id="GO:0005886">
    <property type="term" value="C:plasma membrane"/>
    <property type="evidence" value="ECO:0007669"/>
    <property type="project" value="TreeGrafter"/>
</dbReference>
<dbReference type="PROSITE" id="PS00108">
    <property type="entry name" value="PROTEIN_KINASE_ST"/>
    <property type="match status" value="1"/>
</dbReference>